<proteinExistence type="predicted"/>
<keyword evidence="1" id="KW-0472">Membrane</keyword>
<evidence type="ECO:0000256" key="1">
    <source>
        <dbReference type="SAM" id="Phobius"/>
    </source>
</evidence>
<name>A0A1G9Z8M4_9SPHI</name>
<feature type="transmembrane region" description="Helical" evidence="1">
    <location>
        <begin position="20"/>
        <end position="37"/>
    </location>
</feature>
<keyword evidence="1" id="KW-0812">Transmembrane</keyword>
<feature type="transmembrane region" description="Helical" evidence="1">
    <location>
        <begin position="49"/>
        <end position="72"/>
    </location>
</feature>
<dbReference type="AlphaFoldDB" id="A0A1G9Z8M4"/>
<dbReference type="RefSeq" id="WP_090707317.1">
    <property type="nucleotide sequence ID" value="NZ_FNHH01000063.1"/>
</dbReference>
<evidence type="ECO:0000313" key="3">
    <source>
        <dbReference type="Proteomes" id="UP000199226"/>
    </source>
</evidence>
<keyword evidence="3" id="KW-1185">Reference proteome</keyword>
<keyword evidence="1" id="KW-1133">Transmembrane helix</keyword>
<sequence>MELFKKYYLPWHFPFRKELAGIVVIIALFLLFPYLIREVDGSAAAIDPGILSAIILAASAILIFKAITWWIINTIWPAFAIYSDNQLESNFRSLPANQKVMIYMSFYMLIFYSFILVLSALI</sequence>
<gene>
    <name evidence="2" type="ORF">SAMN05421813_1631</name>
</gene>
<feature type="transmembrane region" description="Helical" evidence="1">
    <location>
        <begin position="100"/>
        <end position="121"/>
    </location>
</feature>
<protein>
    <submittedName>
        <fullName evidence="2">Uncharacterized protein</fullName>
    </submittedName>
</protein>
<accession>A0A1G9Z8M4</accession>
<dbReference type="Proteomes" id="UP000199226">
    <property type="component" value="Unassembled WGS sequence"/>
</dbReference>
<organism evidence="2 3">
    <name type="scientific">Daejeonella rubra</name>
    <dbReference type="NCBI Taxonomy" id="990371"/>
    <lineage>
        <taxon>Bacteria</taxon>
        <taxon>Pseudomonadati</taxon>
        <taxon>Bacteroidota</taxon>
        <taxon>Sphingobacteriia</taxon>
        <taxon>Sphingobacteriales</taxon>
        <taxon>Sphingobacteriaceae</taxon>
        <taxon>Daejeonella</taxon>
    </lineage>
</organism>
<evidence type="ECO:0000313" key="2">
    <source>
        <dbReference type="EMBL" id="SDN17772.1"/>
    </source>
</evidence>
<dbReference type="OrthoDB" id="771476at2"/>
<dbReference type="EMBL" id="FNHH01000063">
    <property type="protein sequence ID" value="SDN17772.1"/>
    <property type="molecule type" value="Genomic_DNA"/>
</dbReference>
<reference evidence="3" key="1">
    <citation type="submission" date="2016-10" db="EMBL/GenBank/DDBJ databases">
        <authorList>
            <person name="Varghese N."/>
            <person name="Submissions S."/>
        </authorList>
    </citation>
    <scope>NUCLEOTIDE SEQUENCE [LARGE SCALE GENOMIC DNA]</scope>
    <source>
        <strain evidence="3">DSM 24536</strain>
    </source>
</reference>